<feature type="region of interest" description="Disordered" evidence="6">
    <location>
        <begin position="154"/>
        <end position="248"/>
    </location>
</feature>
<feature type="compositionally biased region" description="Acidic residues" evidence="6">
    <location>
        <begin position="458"/>
        <end position="475"/>
    </location>
</feature>
<dbReference type="PANTHER" id="PTHR33885">
    <property type="entry name" value="PHAGE SHOCK PROTEIN C"/>
    <property type="match status" value="1"/>
</dbReference>
<reference evidence="10" key="1">
    <citation type="submission" date="2016-11" db="EMBL/GenBank/DDBJ databases">
        <title>Actinomyces gypaetusis sp. nov. isolated from Gypaetus barbatus in Qinghai Tibet Plateau China.</title>
        <authorList>
            <person name="Meng X."/>
        </authorList>
    </citation>
    <scope>NUCLEOTIDE SEQUENCE [LARGE SCALE GENOMIC DNA]</scope>
    <source>
        <strain evidence="10">DSM 15383</strain>
    </source>
</reference>
<dbReference type="GO" id="GO:0005886">
    <property type="term" value="C:plasma membrane"/>
    <property type="evidence" value="ECO:0007669"/>
    <property type="project" value="UniProtKB-SubCell"/>
</dbReference>
<dbReference type="InterPro" id="IPR052027">
    <property type="entry name" value="PspC"/>
</dbReference>
<dbReference type="InterPro" id="IPR007168">
    <property type="entry name" value="Phageshock_PspC_N"/>
</dbReference>
<gene>
    <name evidence="9" type="ORF">BM477_02970</name>
</gene>
<dbReference type="Pfam" id="PF04024">
    <property type="entry name" value="PspC"/>
    <property type="match status" value="1"/>
</dbReference>
<protein>
    <recommendedName>
        <fullName evidence="8">Phage shock protein PspC N-terminal domain-containing protein</fullName>
    </recommendedName>
</protein>
<name>A0A1Q5PRZ9_9ACTO</name>
<organism evidence="9 10">
    <name type="scientific">Boudabousia marimammalium</name>
    <dbReference type="NCBI Taxonomy" id="156892"/>
    <lineage>
        <taxon>Bacteria</taxon>
        <taxon>Bacillati</taxon>
        <taxon>Actinomycetota</taxon>
        <taxon>Actinomycetes</taxon>
        <taxon>Actinomycetales</taxon>
        <taxon>Actinomycetaceae</taxon>
        <taxon>Boudabousia</taxon>
    </lineage>
</organism>
<keyword evidence="4 7" id="KW-1133">Transmembrane helix</keyword>
<evidence type="ECO:0000256" key="1">
    <source>
        <dbReference type="ARBA" id="ARBA00004162"/>
    </source>
</evidence>
<dbReference type="PANTHER" id="PTHR33885:SF3">
    <property type="entry name" value="PHAGE SHOCK PROTEIN C"/>
    <property type="match status" value="1"/>
</dbReference>
<keyword evidence="10" id="KW-1185">Reference proteome</keyword>
<dbReference type="AlphaFoldDB" id="A0A1Q5PRZ9"/>
<feature type="transmembrane region" description="Helical" evidence="7">
    <location>
        <begin position="121"/>
        <end position="143"/>
    </location>
</feature>
<evidence type="ECO:0000256" key="2">
    <source>
        <dbReference type="ARBA" id="ARBA00022475"/>
    </source>
</evidence>
<evidence type="ECO:0000256" key="3">
    <source>
        <dbReference type="ARBA" id="ARBA00022692"/>
    </source>
</evidence>
<keyword evidence="2" id="KW-1003">Cell membrane</keyword>
<comment type="subcellular location">
    <subcellularLocation>
        <location evidence="1">Cell membrane</location>
        <topology evidence="1">Single-pass membrane protein</topology>
    </subcellularLocation>
</comment>
<evidence type="ECO:0000256" key="7">
    <source>
        <dbReference type="SAM" id="Phobius"/>
    </source>
</evidence>
<dbReference type="Proteomes" id="UP000186465">
    <property type="component" value="Unassembled WGS sequence"/>
</dbReference>
<feature type="compositionally biased region" description="Low complexity" evidence="6">
    <location>
        <begin position="158"/>
        <end position="209"/>
    </location>
</feature>
<comment type="caution">
    <text evidence="9">The sequence shown here is derived from an EMBL/GenBank/DDBJ whole genome shotgun (WGS) entry which is preliminary data.</text>
</comment>
<feature type="transmembrane region" description="Helical" evidence="7">
    <location>
        <begin position="53"/>
        <end position="76"/>
    </location>
</feature>
<proteinExistence type="predicted"/>
<keyword evidence="5 7" id="KW-0472">Membrane</keyword>
<sequence>MNDYYTSPAEPAGSGFFNLLRNSGWFRAEPSVFGGVCSGIAYKLGWDRTIVRILFVILTLFFGIGVGLYGLAWLLLPHGRDGSIVLEQAVKGNLTGGLFLSALFIFIGSSYISASLVNVPLITALAVPVAVIAAIAALIYFIAGEYKAKPGVQPGYSGQPQTQAQPQAGPQAMPFAGPQAGPQAMPFAGPQAGAQTGPAAGTTSPAEAANSMGTQSAFNAGTPNHQPFAASQPQPQQPYAAPKPVAPKRPLPSRRFSLITLALMLLAIPASYLVTRHQSPDRIIFFTLCAITLVLAAAILLHSIMGRRSGWMAGVGAIMAIVLGLSVPVAAAHIYYRFPRWDRPALSWEMGERVHHLFGDYEAGSELNYSHDGGDVELIAPENIPTTIRVTVGVGDIKLDLPTSYRFVESSTGIGDIKTHKISGTDITAIITNTEDYENAKIQATLDLGFGSVRVSPSDEDSLDDFDDEYEDTDDQPTKRPRPQRNQSRTQGSQTLEATPSSPEFSSN</sequence>
<evidence type="ECO:0000256" key="5">
    <source>
        <dbReference type="ARBA" id="ARBA00023136"/>
    </source>
</evidence>
<feature type="region of interest" description="Disordered" evidence="6">
    <location>
        <begin position="456"/>
        <end position="508"/>
    </location>
</feature>
<feature type="transmembrane region" description="Helical" evidence="7">
    <location>
        <begin position="256"/>
        <end position="274"/>
    </location>
</feature>
<dbReference type="STRING" id="156892.BM477_02970"/>
<evidence type="ECO:0000256" key="6">
    <source>
        <dbReference type="SAM" id="MobiDB-lite"/>
    </source>
</evidence>
<feature type="compositionally biased region" description="Polar residues" evidence="6">
    <location>
        <begin position="484"/>
        <end position="508"/>
    </location>
</feature>
<dbReference type="OrthoDB" id="7359894at2"/>
<evidence type="ECO:0000313" key="9">
    <source>
        <dbReference type="EMBL" id="OKL50357.1"/>
    </source>
</evidence>
<feature type="compositionally biased region" description="Low complexity" evidence="6">
    <location>
        <begin position="226"/>
        <end position="243"/>
    </location>
</feature>
<evidence type="ECO:0000259" key="8">
    <source>
        <dbReference type="Pfam" id="PF04024"/>
    </source>
</evidence>
<feature type="transmembrane region" description="Helical" evidence="7">
    <location>
        <begin position="283"/>
        <end position="305"/>
    </location>
</feature>
<evidence type="ECO:0000256" key="4">
    <source>
        <dbReference type="ARBA" id="ARBA00022989"/>
    </source>
</evidence>
<keyword evidence="3 7" id="KW-0812">Transmembrane</keyword>
<dbReference type="EMBL" id="MPDM01000002">
    <property type="protein sequence ID" value="OKL50357.1"/>
    <property type="molecule type" value="Genomic_DNA"/>
</dbReference>
<dbReference type="RefSeq" id="WP_075361183.1">
    <property type="nucleotide sequence ID" value="NZ_MPDM01000002.1"/>
</dbReference>
<feature type="domain" description="Phage shock protein PspC N-terminal" evidence="8">
    <location>
        <begin position="29"/>
        <end position="78"/>
    </location>
</feature>
<feature type="transmembrane region" description="Helical" evidence="7">
    <location>
        <begin position="311"/>
        <end position="336"/>
    </location>
</feature>
<evidence type="ECO:0000313" key="10">
    <source>
        <dbReference type="Proteomes" id="UP000186465"/>
    </source>
</evidence>
<accession>A0A1Q5PRZ9</accession>
<feature type="compositionally biased region" description="Polar residues" evidence="6">
    <location>
        <begin position="211"/>
        <end position="225"/>
    </location>
</feature>
<feature type="transmembrane region" description="Helical" evidence="7">
    <location>
        <begin position="96"/>
        <end position="114"/>
    </location>
</feature>